<reference evidence="4 5" key="1">
    <citation type="submission" date="2018-07" db="EMBL/GenBank/DDBJ databases">
        <title>Genome sequencing of oomycete isolates from Chile give support for New Zealand origin for Phytophthora kernoviae and make available the first Nothophytophthora sp. genome.</title>
        <authorList>
            <person name="Studholme D.J."/>
            <person name="Sanfuentes E."/>
            <person name="Panda P."/>
            <person name="Hill R."/>
            <person name="Sambles C."/>
            <person name="Grant M."/>
            <person name="Williams N.M."/>
            <person name="Mcdougal R.L."/>
        </authorList>
    </citation>
    <scope>NUCLEOTIDE SEQUENCE [LARGE SCALE GENOMIC DNA]</scope>
    <source>
        <strain evidence="3">Chile6</strain>
        <strain evidence="2">Chile7</strain>
    </source>
</reference>
<feature type="compositionally biased region" description="Basic and acidic residues" evidence="1">
    <location>
        <begin position="276"/>
        <end position="289"/>
    </location>
</feature>
<evidence type="ECO:0000313" key="3">
    <source>
        <dbReference type="EMBL" id="RLN61033.1"/>
    </source>
</evidence>
<accession>A0A3F2RN97</accession>
<feature type="region of interest" description="Disordered" evidence="1">
    <location>
        <begin position="337"/>
        <end position="364"/>
    </location>
</feature>
<dbReference type="PANTHER" id="PTHR37028">
    <property type="entry name" value="UNNAMED PRODUCT-RELATED"/>
    <property type="match status" value="1"/>
</dbReference>
<organism evidence="3 4">
    <name type="scientific">Phytophthora kernoviae</name>
    <dbReference type="NCBI Taxonomy" id="325452"/>
    <lineage>
        <taxon>Eukaryota</taxon>
        <taxon>Sar</taxon>
        <taxon>Stramenopiles</taxon>
        <taxon>Oomycota</taxon>
        <taxon>Peronosporomycetes</taxon>
        <taxon>Peronosporales</taxon>
        <taxon>Peronosporaceae</taxon>
        <taxon>Phytophthora</taxon>
    </lineage>
</organism>
<feature type="region of interest" description="Disordered" evidence="1">
    <location>
        <begin position="235"/>
        <end position="255"/>
    </location>
</feature>
<dbReference type="Proteomes" id="UP000277300">
    <property type="component" value="Unassembled WGS sequence"/>
</dbReference>
<sequence>MTKLSSKPKLQQDPLPNPPAQENTTTPIPAPVTDPDADGESLRNAKRRLNASDVDAVSRRLYEDAKEAKLRKDTRRAELQETYTFAPQVNAFKRRSNSGETEEPNQDRFTRLHAQAKALQEKKRGLQQQHERDGCTFTPTISARAKRLSHPNTGPRYENLYKNAQEIKQKREEKLLEKVKTTEEECPFKPKIMVSKSKVKTRPLYDSEREKQKRLDLEQKKIEAEMSECTFKPKVSAKRLKSKPEDAPNAITTAATADANPYNRLYQASIQRAERLEKLRQERDEEEKSQAPFQPKISASRSRLSKDRTKAKQPFHKRLYNKDYMQKVDAAREQRRLEGEQQFKFKPEINEPPEEIKAKVKDRADSPGKNIFERLYDEKDKLKEKIEMGEELRLQKEMAECTFRPQIEVDGVHTGGEAAPPVWERLLNYDKAQVIEEREKLKEQLEMQECTFKPELKSPDIPLKRNSSNNIFDHLSGTGNTSPVGSSRTNIVTKQPSSSPGRQSPDVSSCTLGG</sequence>
<proteinExistence type="predicted"/>
<gene>
    <name evidence="2" type="ORF">BBJ29_003138</name>
    <name evidence="3" type="ORF">BBP00_00005639</name>
</gene>
<feature type="compositionally biased region" description="Basic and acidic residues" evidence="1">
    <location>
        <begin position="119"/>
        <end position="134"/>
    </location>
</feature>
<dbReference type="Proteomes" id="UP000284657">
    <property type="component" value="Unassembled WGS sequence"/>
</dbReference>
<dbReference type="EMBL" id="MBAD02002728">
    <property type="protein sequence ID" value="RLN45051.1"/>
    <property type="molecule type" value="Genomic_DNA"/>
</dbReference>
<evidence type="ECO:0000313" key="5">
    <source>
        <dbReference type="Proteomes" id="UP000284657"/>
    </source>
</evidence>
<name>A0A3F2RN97_9STRA</name>
<comment type="caution">
    <text evidence="3">The sequence shown here is derived from an EMBL/GenBank/DDBJ whole genome shotgun (WGS) entry which is preliminary data.</text>
</comment>
<dbReference type="EMBL" id="MBDO02000170">
    <property type="protein sequence ID" value="RLN61033.1"/>
    <property type="molecule type" value="Genomic_DNA"/>
</dbReference>
<evidence type="ECO:0000313" key="4">
    <source>
        <dbReference type="Proteomes" id="UP000277300"/>
    </source>
</evidence>
<feature type="region of interest" description="Disordered" evidence="1">
    <location>
        <begin position="88"/>
        <end position="158"/>
    </location>
</feature>
<feature type="region of interest" description="Disordered" evidence="1">
    <location>
        <begin position="1"/>
        <end position="56"/>
    </location>
</feature>
<protein>
    <submittedName>
        <fullName evidence="3">Uncharacterized protein</fullName>
    </submittedName>
</protein>
<evidence type="ECO:0000313" key="2">
    <source>
        <dbReference type="EMBL" id="RLN45051.1"/>
    </source>
</evidence>
<dbReference type="PANTHER" id="PTHR37028:SF4">
    <property type="entry name" value="ALMS MOTIF DOMAIN-CONTAINING PROTEIN"/>
    <property type="match status" value="1"/>
</dbReference>
<dbReference type="OrthoDB" id="299616at2759"/>
<evidence type="ECO:0000256" key="1">
    <source>
        <dbReference type="SAM" id="MobiDB-lite"/>
    </source>
</evidence>
<feature type="compositionally biased region" description="Polar residues" evidence="1">
    <location>
        <begin position="465"/>
        <end position="514"/>
    </location>
</feature>
<feature type="region of interest" description="Disordered" evidence="1">
    <location>
        <begin position="453"/>
        <end position="514"/>
    </location>
</feature>
<feature type="region of interest" description="Disordered" evidence="1">
    <location>
        <begin position="276"/>
        <end position="316"/>
    </location>
</feature>
<dbReference type="AlphaFoldDB" id="A0A3F2RN97"/>